<evidence type="ECO:0000313" key="3">
    <source>
        <dbReference type="Proteomes" id="UP001164965"/>
    </source>
</evidence>
<sequence length="117" mass="12577">MLIMMTTDTATRQSAPEQQGWEDELRAGLDRFAHELTRVVAHLSSESGPTGPAALRCVLEAVPAGRSPLVVTEDASTVEGSVRGALHQLVRLLTSHDGKLRDDKGGETVRHPRPTTA</sequence>
<reference evidence="2" key="1">
    <citation type="submission" date="2022-10" db="EMBL/GenBank/DDBJ databases">
        <title>Rhodococcus sp.75.</title>
        <authorList>
            <person name="Sun M."/>
        </authorList>
    </citation>
    <scope>NUCLEOTIDE SEQUENCE</scope>
    <source>
        <strain evidence="2">75</strain>
    </source>
</reference>
<proteinExistence type="predicted"/>
<dbReference type="Proteomes" id="UP001164965">
    <property type="component" value="Chromosome"/>
</dbReference>
<accession>A0ABY6P434</accession>
<protein>
    <submittedName>
        <fullName evidence="2">Ribosomal subunit interface protein</fullName>
    </submittedName>
</protein>
<dbReference type="RefSeq" id="WP_265384533.1">
    <property type="nucleotide sequence ID" value="NZ_CP110615.1"/>
</dbReference>
<keyword evidence="3" id="KW-1185">Reference proteome</keyword>
<feature type="compositionally biased region" description="Basic and acidic residues" evidence="1">
    <location>
        <begin position="96"/>
        <end position="110"/>
    </location>
</feature>
<organism evidence="2 3">
    <name type="scientific">Rhodococcus antarcticus</name>
    <dbReference type="NCBI Taxonomy" id="2987751"/>
    <lineage>
        <taxon>Bacteria</taxon>
        <taxon>Bacillati</taxon>
        <taxon>Actinomycetota</taxon>
        <taxon>Actinomycetes</taxon>
        <taxon>Mycobacteriales</taxon>
        <taxon>Nocardiaceae</taxon>
        <taxon>Rhodococcus</taxon>
    </lineage>
</organism>
<gene>
    <name evidence="2" type="ORF">RHODO2019_08555</name>
</gene>
<evidence type="ECO:0000256" key="1">
    <source>
        <dbReference type="SAM" id="MobiDB-lite"/>
    </source>
</evidence>
<feature type="compositionally biased region" description="Polar residues" evidence="1">
    <location>
        <begin position="1"/>
        <end position="17"/>
    </location>
</feature>
<feature type="region of interest" description="Disordered" evidence="1">
    <location>
        <begin position="1"/>
        <end position="20"/>
    </location>
</feature>
<name>A0ABY6P434_9NOCA</name>
<dbReference type="EMBL" id="CP110615">
    <property type="protein sequence ID" value="UZJ26429.1"/>
    <property type="molecule type" value="Genomic_DNA"/>
</dbReference>
<feature type="region of interest" description="Disordered" evidence="1">
    <location>
        <begin position="96"/>
        <end position="117"/>
    </location>
</feature>
<evidence type="ECO:0000313" key="2">
    <source>
        <dbReference type="EMBL" id="UZJ26429.1"/>
    </source>
</evidence>